<gene>
    <name evidence="3" type="ORF">DM02DRAFT_629873</name>
</gene>
<keyword evidence="2" id="KW-0472">Membrane</keyword>
<protein>
    <submittedName>
        <fullName evidence="3">Uncharacterized protein</fullName>
    </submittedName>
</protein>
<proteinExistence type="predicted"/>
<evidence type="ECO:0000256" key="2">
    <source>
        <dbReference type="SAM" id="Phobius"/>
    </source>
</evidence>
<keyword evidence="2" id="KW-1133">Transmembrane helix</keyword>
<keyword evidence="2" id="KW-0812">Transmembrane</keyword>
<evidence type="ECO:0000313" key="4">
    <source>
        <dbReference type="Proteomes" id="UP000244855"/>
    </source>
</evidence>
<dbReference type="EMBL" id="KZ805404">
    <property type="protein sequence ID" value="PVH98881.1"/>
    <property type="molecule type" value="Genomic_DNA"/>
</dbReference>
<feature type="compositionally biased region" description="Polar residues" evidence="1">
    <location>
        <begin position="28"/>
        <end position="61"/>
    </location>
</feature>
<keyword evidence="4" id="KW-1185">Reference proteome</keyword>
<reference evidence="3 4" key="1">
    <citation type="journal article" date="2018" name="Sci. Rep.">
        <title>Comparative genomics provides insights into the lifestyle and reveals functional heterogeneity of dark septate endophytic fungi.</title>
        <authorList>
            <person name="Knapp D.G."/>
            <person name="Nemeth J.B."/>
            <person name="Barry K."/>
            <person name="Hainaut M."/>
            <person name="Henrissat B."/>
            <person name="Johnson J."/>
            <person name="Kuo A."/>
            <person name="Lim J.H.P."/>
            <person name="Lipzen A."/>
            <person name="Nolan M."/>
            <person name="Ohm R.A."/>
            <person name="Tamas L."/>
            <person name="Grigoriev I.V."/>
            <person name="Spatafora J.W."/>
            <person name="Nagy L.G."/>
            <person name="Kovacs G.M."/>
        </authorList>
    </citation>
    <scope>NUCLEOTIDE SEQUENCE [LARGE SCALE GENOMIC DNA]</scope>
    <source>
        <strain evidence="3 4">DSE2036</strain>
    </source>
</reference>
<evidence type="ECO:0000313" key="3">
    <source>
        <dbReference type="EMBL" id="PVH98881.1"/>
    </source>
</evidence>
<accession>A0A2V1DM20</accession>
<sequence>MLSRLKRRGPPPPIWIPGIKNERRETGEPQTPSPIRSSTPKKSPTPNISTNNSGFRGPSQTIHASFALPSTSPHLTTLTSHTTLEVSITSKPSSLPITVSFPPTKTTFVTVTQSVFSPKGKGEDSPKGKDEDSPRSTKTVFPSGMEPLQFGTVTGAPVRSTVGVLPSSTAALGVTAGANLLPPGAKAPLIIITVIASIGAILAVIIIFVRRKKKRSEDKRRATTYSYVQISAACKKSSEHQYLLRGESMTEDGAVGFGPSDTEARKQNREL</sequence>
<feature type="compositionally biased region" description="Basic and acidic residues" evidence="1">
    <location>
        <begin position="120"/>
        <end position="135"/>
    </location>
</feature>
<feature type="transmembrane region" description="Helical" evidence="2">
    <location>
        <begin position="187"/>
        <end position="209"/>
    </location>
</feature>
<feature type="region of interest" description="Disordered" evidence="1">
    <location>
        <begin position="1"/>
        <end position="61"/>
    </location>
</feature>
<name>A0A2V1DM20_9PLEO</name>
<feature type="region of interest" description="Disordered" evidence="1">
    <location>
        <begin position="251"/>
        <end position="271"/>
    </location>
</feature>
<evidence type="ECO:0000256" key="1">
    <source>
        <dbReference type="SAM" id="MobiDB-lite"/>
    </source>
</evidence>
<feature type="compositionally biased region" description="Basic and acidic residues" evidence="1">
    <location>
        <begin position="262"/>
        <end position="271"/>
    </location>
</feature>
<dbReference type="Proteomes" id="UP000244855">
    <property type="component" value="Unassembled WGS sequence"/>
</dbReference>
<dbReference type="AlphaFoldDB" id="A0A2V1DM20"/>
<feature type="region of interest" description="Disordered" evidence="1">
    <location>
        <begin position="112"/>
        <end position="144"/>
    </location>
</feature>
<organism evidence="3 4">
    <name type="scientific">Periconia macrospinosa</name>
    <dbReference type="NCBI Taxonomy" id="97972"/>
    <lineage>
        <taxon>Eukaryota</taxon>
        <taxon>Fungi</taxon>
        <taxon>Dikarya</taxon>
        <taxon>Ascomycota</taxon>
        <taxon>Pezizomycotina</taxon>
        <taxon>Dothideomycetes</taxon>
        <taxon>Pleosporomycetidae</taxon>
        <taxon>Pleosporales</taxon>
        <taxon>Massarineae</taxon>
        <taxon>Periconiaceae</taxon>
        <taxon>Periconia</taxon>
    </lineage>
</organism>